<evidence type="ECO:0000313" key="1">
    <source>
        <dbReference type="EMBL" id="TBU64371.1"/>
    </source>
</evidence>
<proteinExistence type="predicted"/>
<dbReference type="AlphaFoldDB" id="A0A4Q9P1G5"/>
<name>A0A4Q9P1G5_9APHY</name>
<protein>
    <submittedName>
        <fullName evidence="1">Uncharacterized protein</fullName>
    </submittedName>
</protein>
<accession>A0A4Q9P1G5</accession>
<dbReference type="EMBL" id="ML145086">
    <property type="protein sequence ID" value="TBU64371.1"/>
    <property type="molecule type" value="Genomic_DNA"/>
</dbReference>
<gene>
    <name evidence="1" type="ORF">BD310DRAFT_914525</name>
</gene>
<keyword evidence="2" id="KW-1185">Reference proteome</keyword>
<evidence type="ECO:0000313" key="2">
    <source>
        <dbReference type="Proteomes" id="UP000292082"/>
    </source>
</evidence>
<reference evidence="1 2" key="1">
    <citation type="submission" date="2019-01" db="EMBL/GenBank/DDBJ databases">
        <title>Draft genome sequences of three monokaryotic isolates of the white-rot basidiomycete fungus Dichomitus squalens.</title>
        <authorList>
            <consortium name="DOE Joint Genome Institute"/>
            <person name="Lopez S.C."/>
            <person name="Andreopoulos B."/>
            <person name="Pangilinan J."/>
            <person name="Lipzen A."/>
            <person name="Riley R."/>
            <person name="Ahrendt S."/>
            <person name="Ng V."/>
            <person name="Barry K."/>
            <person name="Daum C."/>
            <person name="Grigoriev I.V."/>
            <person name="Hilden K.S."/>
            <person name="Makela M.R."/>
            <person name="de Vries R.P."/>
        </authorList>
    </citation>
    <scope>NUCLEOTIDE SEQUENCE [LARGE SCALE GENOMIC DNA]</scope>
    <source>
        <strain evidence="1 2">CBS 464.89</strain>
    </source>
</reference>
<organism evidence="1 2">
    <name type="scientific">Dichomitus squalens</name>
    <dbReference type="NCBI Taxonomy" id="114155"/>
    <lineage>
        <taxon>Eukaryota</taxon>
        <taxon>Fungi</taxon>
        <taxon>Dikarya</taxon>
        <taxon>Basidiomycota</taxon>
        <taxon>Agaricomycotina</taxon>
        <taxon>Agaricomycetes</taxon>
        <taxon>Polyporales</taxon>
        <taxon>Polyporaceae</taxon>
        <taxon>Dichomitus</taxon>
    </lineage>
</organism>
<dbReference type="Proteomes" id="UP000292082">
    <property type="component" value="Unassembled WGS sequence"/>
</dbReference>
<sequence length="137" mass="14916">MSPSPAYPGASDPFYPVLPAMTVSPTSDVNSAASTFAIPTVYTDLDLGSEIRINPDNLPPQIRAALDSDDTSDLSPSVVEQILKCAEPQIPEDKMLVITRRVEEAERAVKWEQDAKAFLEHVMAMTNSLKAQANMPQ</sequence>